<dbReference type="EMBL" id="AQGS01000032">
    <property type="protein sequence ID" value="EPS44840.1"/>
    <property type="molecule type" value="Genomic_DNA"/>
</dbReference>
<dbReference type="AlphaFoldDB" id="S8API6"/>
<dbReference type="Proteomes" id="UP000015100">
    <property type="component" value="Unassembled WGS sequence"/>
</dbReference>
<sequence length="164" mass="17302">MQLVSLLLPLFSLASTLRATPIVSSRSGGIYPAPAGTFQIADFSDGGIRYSSHAVVTFIIKDSATSLVANCTASNQAQPPVATTPYATACNVTGVNFGLSTNNGADFYLIVSHKYGETTDMAATGLGNIINTKPLPGAQYNYLDVPSDFEIPYSRFVEVTPTPQ</sequence>
<dbReference type="HOGENOM" id="CLU_130506_0_0_1"/>
<evidence type="ECO:0008006" key="4">
    <source>
        <dbReference type="Google" id="ProtNLM"/>
    </source>
</evidence>
<feature type="chain" id="PRO_5004548085" description="AA1-like domain-containing protein" evidence="1">
    <location>
        <begin position="20"/>
        <end position="164"/>
    </location>
</feature>
<keyword evidence="3" id="KW-1185">Reference proteome</keyword>
<comment type="caution">
    <text evidence="2">The sequence shown here is derived from an EMBL/GenBank/DDBJ whole genome shotgun (WGS) entry which is preliminary data.</text>
</comment>
<dbReference type="OrthoDB" id="10381530at2759"/>
<evidence type="ECO:0000256" key="1">
    <source>
        <dbReference type="SAM" id="SignalP"/>
    </source>
</evidence>
<gene>
    <name evidence="2" type="ORF">H072_1188</name>
</gene>
<reference evidence="3" key="2">
    <citation type="submission" date="2013-04" db="EMBL/GenBank/DDBJ databases">
        <title>Genomic mechanisms accounting for the adaptation to parasitism in nematode-trapping fungi.</title>
        <authorList>
            <person name="Ahren D.G."/>
        </authorList>
    </citation>
    <scope>NUCLEOTIDE SEQUENCE [LARGE SCALE GENOMIC DNA]</scope>
    <source>
        <strain evidence="3">CBS 200.50</strain>
    </source>
</reference>
<evidence type="ECO:0000313" key="2">
    <source>
        <dbReference type="EMBL" id="EPS44840.1"/>
    </source>
</evidence>
<evidence type="ECO:0000313" key="3">
    <source>
        <dbReference type="Proteomes" id="UP000015100"/>
    </source>
</evidence>
<organism evidence="2 3">
    <name type="scientific">Dactylellina haptotyla (strain CBS 200.50)</name>
    <name type="common">Nematode-trapping fungus</name>
    <name type="synonym">Monacrosporium haptotylum</name>
    <dbReference type="NCBI Taxonomy" id="1284197"/>
    <lineage>
        <taxon>Eukaryota</taxon>
        <taxon>Fungi</taxon>
        <taxon>Dikarya</taxon>
        <taxon>Ascomycota</taxon>
        <taxon>Pezizomycotina</taxon>
        <taxon>Orbiliomycetes</taxon>
        <taxon>Orbiliales</taxon>
        <taxon>Orbiliaceae</taxon>
        <taxon>Dactylellina</taxon>
    </lineage>
</organism>
<accession>S8API6</accession>
<protein>
    <recommendedName>
        <fullName evidence="4">AA1-like domain-containing protein</fullName>
    </recommendedName>
</protein>
<keyword evidence="1" id="KW-0732">Signal</keyword>
<reference evidence="2 3" key="1">
    <citation type="journal article" date="2013" name="PLoS Genet.">
        <title>Genomic mechanisms accounting for the adaptation to parasitism in nematode-trapping fungi.</title>
        <authorList>
            <person name="Meerupati T."/>
            <person name="Andersson K.M."/>
            <person name="Friman E."/>
            <person name="Kumar D."/>
            <person name="Tunlid A."/>
            <person name="Ahren D."/>
        </authorList>
    </citation>
    <scope>NUCLEOTIDE SEQUENCE [LARGE SCALE GENOMIC DNA]</scope>
    <source>
        <strain evidence="2 3">CBS 200.50</strain>
    </source>
</reference>
<feature type="signal peptide" evidence="1">
    <location>
        <begin position="1"/>
        <end position="19"/>
    </location>
</feature>
<proteinExistence type="predicted"/>
<name>S8API6_DACHA</name>